<keyword evidence="1" id="KW-0472">Membrane</keyword>
<dbReference type="EMBL" id="MJEH01000031">
    <property type="protein sequence ID" value="OEH92346.1"/>
    <property type="molecule type" value="Genomic_DNA"/>
</dbReference>
<evidence type="ECO:0008006" key="4">
    <source>
        <dbReference type="Google" id="ProtNLM"/>
    </source>
</evidence>
<accession>A0A1E5LE44</accession>
<dbReference type="RefSeq" id="WP_069717629.1">
    <property type="nucleotide sequence ID" value="NZ_MJEH01000031.1"/>
</dbReference>
<keyword evidence="3" id="KW-1185">Reference proteome</keyword>
<keyword evidence="1" id="KW-0812">Transmembrane</keyword>
<name>A0A1E5LE44_9BACI</name>
<evidence type="ECO:0000256" key="1">
    <source>
        <dbReference type="SAM" id="Phobius"/>
    </source>
</evidence>
<evidence type="ECO:0000313" key="2">
    <source>
        <dbReference type="EMBL" id="OEH92346.1"/>
    </source>
</evidence>
<comment type="caution">
    <text evidence="2">The sequence shown here is derived from an EMBL/GenBank/DDBJ whole genome shotgun (WGS) entry which is preliminary data.</text>
</comment>
<keyword evidence="1" id="KW-1133">Transmembrane helix</keyword>
<gene>
    <name evidence="2" type="ORF">BFG57_16355</name>
</gene>
<evidence type="ECO:0000313" key="3">
    <source>
        <dbReference type="Proteomes" id="UP000095209"/>
    </source>
</evidence>
<sequence length="144" mass="16943">MVYNAKTQRGVICFLLFLTVIQIAMNHSSVDLLVIQFILLIYLIVVFFINFKFEINGNSLTYEMLFMTLPIYKKVVHADQITQIKFKRLDWANRGAIIQTKKGLNIRIINFLPKNVYEDLNEFSDKFQITLSKTKDFQILEKKV</sequence>
<reference evidence="2 3" key="1">
    <citation type="submission" date="2016-08" db="EMBL/GenBank/DDBJ databases">
        <title>Genome of Bacillus solimangrovi GH2-4.</title>
        <authorList>
            <person name="Lim S."/>
            <person name="Kim B.-C."/>
        </authorList>
    </citation>
    <scope>NUCLEOTIDE SEQUENCE [LARGE SCALE GENOMIC DNA]</scope>
    <source>
        <strain evidence="2 3">GH2-4</strain>
    </source>
</reference>
<dbReference type="AlphaFoldDB" id="A0A1E5LE44"/>
<protein>
    <recommendedName>
        <fullName evidence="4">DUF5673 domain-containing protein</fullName>
    </recommendedName>
</protein>
<organism evidence="2 3">
    <name type="scientific">Bacillus solimangrovi</name>
    <dbReference type="NCBI Taxonomy" id="1305675"/>
    <lineage>
        <taxon>Bacteria</taxon>
        <taxon>Bacillati</taxon>
        <taxon>Bacillota</taxon>
        <taxon>Bacilli</taxon>
        <taxon>Bacillales</taxon>
        <taxon>Bacillaceae</taxon>
        <taxon>Bacillus</taxon>
    </lineage>
</organism>
<dbReference type="OrthoDB" id="2427324at2"/>
<feature type="transmembrane region" description="Helical" evidence="1">
    <location>
        <begin position="33"/>
        <end position="51"/>
    </location>
</feature>
<dbReference type="Proteomes" id="UP000095209">
    <property type="component" value="Unassembled WGS sequence"/>
</dbReference>
<proteinExistence type="predicted"/>